<sequence length="48" mass="5420">MVVFIAALGIINLKKQVLMMGSDRNFSKATLSQVYKTFPRHSCSLFNL</sequence>
<dbReference type="AlphaFoldDB" id="A0A0L0MKI3"/>
<dbReference type="EMBL" id="JPSQ01000063">
    <property type="protein sequence ID" value="KND62519.1"/>
    <property type="molecule type" value="Genomic_DNA"/>
</dbReference>
<organism evidence="1 2">
    <name type="scientific">Candidatus Phytoplasma phoenicium</name>
    <dbReference type="NCBI Taxonomy" id="198422"/>
    <lineage>
        <taxon>Bacteria</taxon>
        <taxon>Bacillati</taxon>
        <taxon>Mycoplasmatota</taxon>
        <taxon>Mollicutes</taxon>
        <taxon>Acholeplasmatales</taxon>
        <taxon>Acholeplasmataceae</taxon>
        <taxon>Candidatus Phytoplasma</taxon>
        <taxon>16SrIX (Pigeon pea witches'-broom group)</taxon>
    </lineage>
</organism>
<reference evidence="1 2" key="1">
    <citation type="journal article" date="2015" name="BMC Microbiol.">
        <title>'Candidatus Phytoplasma phoenicium' associated with almond witches'-broom disease: from draft genome to genetic diversity among strain populations.</title>
        <authorList>
            <person name="Quaglino F."/>
            <person name="Kube M."/>
            <person name="Jawhari M."/>
            <person name="Abou-Jawdah Y."/>
            <person name="Siewert C."/>
            <person name="Choueiri E."/>
            <person name="Sobh H."/>
            <person name="Casati P."/>
            <person name="Tedeschi R."/>
            <person name="Molino Lova M."/>
            <person name="Alma A."/>
            <person name="Bianco P.A."/>
        </authorList>
    </citation>
    <scope>NUCLEOTIDE SEQUENCE [LARGE SCALE GENOMIC DNA]</scope>
    <source>
        <strain evidence="1 2">SA213</strain>
    </source>
</reference>
<evidence type="ECO:0000313" key="2">
    <source>
        <dbReference type="Proteomes" id="UP000037086"/>
    </source>
</evidence>
<gene>
    <name evidence="1" type="ORF">AlmWB_02990</name>
</gene>
<dbReference type="PATRIC" id="fig|198422.3.peg.296"/>
<keyword evidence="2" id="KW-1185">Reference proteome</keyword>
<protein>
    <submittedName>
        <fullName evidence="1">Uncharacterized protein</fullName>
    </submittedName>
</protein>
<evidence type="ECO:0000313" key="1">
    <source>
        <dbReference type="EMBL" id="KND62519.1"/>
    </source>
</evidence>
<accession>A0A0L0MKI3</accession>
<name>A0A0L0MKI3_9MOLU</name>
<proteinExistence type="predicted"/>
<comment type="caution">
    <text evidence="1">The sequence shown here is derived from an EMBL/GenBank/DDBJ whole genome shotgun (WGS) entry which is preliminary data.</text>
</comment>
<dbReference type="Proteomes" id="UP000037086">
    <property type="component" value="Unassembled WGS sequence"/>
</dbReference>